<protein>
    <submittedName>
        <fullName evidence="8">Zinc finger protein 484-like isoform X1</fullName>
    </submittedName>
</protein>
<feature type="domain" description="C2H2-type" evidence="6">
    <location>
        <begin position="137"/>
        <end position="165"/>
    </location>
</feature>
<dbReference type="GO" id="GO:0008270">
    <property type="term" value="F:zinc ion binding"/>
    <property type="evidence" value="ECO:0007669"/>
    <property type="project" value="UniProtKB-KW"/>
</dbReference>
<reference evidence="8" key="1">
    <citation type="submission" date="2025-08" db="UniProtKB">
        <authorList>
            <consortium name="RefSeq"/>
        </authorList>
    </citation>
    <scope>IDENTIFICATION</scope>
    <source>
        <tissue evidence="8">Gonads</tissue>
    </source>
</reference>
<feature type="domain" description="C2H2-type" evidence="6">
    <location>
        <begin position="271"/>
        <end position="299"/>
    </location>
</feature>
<proteinExistence type="predicted"/>
<name>A0A6J2XX53_SITOR</name>
<keyword evidence="2" id="KW-0677">Repeat</keyword>
<dbReference type="SMART" id="SM00355">
    <property type="entry name" value="ZnF_C2H2"/>
    <property type="match status" value="9"/>
</dbReference>
<evidence type="ECO:0000256" key="5">
    <source>
        <dbReference type="PROSITE-ProRule" id="PRU00042"/>
    </source>
</evidence>
<dbReference type="PROSITE" id="PS50157">
    <property type="entry name" value="ZINC_FINGER_C2H2_2"/>
    <property type="match status" value="9"/>
</dbReference>
<evidence type="ECO:0000259" key="6">
    <source>
        <dbReference type="PROSITE" id="PS50157"/>
    </source>
</evidence>
<dbReference type="RefSeq" id="XP_030755661.1">
    <property type="nucleotide sequence ID" value="XM_030899801.1"/>
</dbReference>
<keyword evidence="3 5" id="KW-0863">Zinc-finger</keyword>
<dbReference type="PROSITE" id="PS00028">
    <property type="entry name" value="ZINC_FINGER_C2H2_1"/>
    <property type="match status" value="4"/>
</dbReference>
<feature type="domain" description="C2H2-type" evidence="6">
    <location>
        <begin position="240"/>
        <end position="267"/>
    </location>
</feature>
<gene>
    <name evidence="8" type="primary">LOC115881993</name>
</gene>
<evidence type="ECO:0000313" key="7">
    <source>
        <dbReference type="Proteomes" id="UP000504635"/>
    </source>
</evidence>
<dbReference type="KEGG" id="soy:115881993"/>
<evidence type="ECO:0000256" key="3">
    <source>
        <dbReference type="ARBA" id="ARBA00022771"/>
    </source>
</evidence>
<evidence type="ECO:0000256" key="1">
    <source>
        <dbReference type="ARBA" id="ARBA00022723"/>
    </source>
</evidence>
<dbReference type="InParanoid" id="A0A6J2XX53"/>
<dbReference type="PANTHER" id="PTHR24379">
    <property type="entry name" value="KRAB AND ZINC FINGER DOMAIN-CONTAINING"/>
    <property type="match status" value="1"/>
</dbReference>
<keyword evidence="4" id="KW-0862">Zinc</keyword>
<feature type="domain" description="C2H2-type" evidence="6">
    <location>
        <begin position="106"/>
        <end position="133"/>
    </location>
</feature>
<dbReference type="PANTHER" id="PTHR24379:SF121">
    <property type="entry name" value="C2H2-TYPE DOMAIN-CONTAINING PROTEIN"/>
    <property type="match status" value="1"/>
</dbReference>
<dbReference type="SUPFAM" id="SSF57667">
    <property type="entry name" value="beta-beta-alpha zinc fingers"/>
    <property type="match status" value="3"/>
</dbReference>
<feature type="domain" description="C2H2-type" evidence="6">
    <location>
        <begin position="315"/>
        <end position="343"/>
    </location>
</feature>
<accession>A0A6J2XX53</accession>
<evidence type="ECO:0000313" key="8">
    <source>
        <dbReference type="RefSeq" id="XP_030755661.1"/>
    </source>
</evidence>
<feature type="domain" description="C2H2-type" evidence="6">
    <location>
        <begin position="173"/>
        <end position="200"/>
    </location>
</feature>
<sequence>MLLAEEMKELQRMVYRCSICSYQTPYKSNLKKHKEIHLAPEERQLKKLQKKVHKCSICSFQTVRKFDLKKHQKVHLLPEERQLFFTHHLENNDTNSSAKKTQKPIYRCSTCSYNTTRKYRFNKHKNSHLALEERQLFACVYCNKKYTEKCNLRNHLLIIHSDSRANKVQKNVYSCSTCGYRTLLESHLNRHKIIHLAPEKRESFACAHCHSTYRSKRGLEEHIYSNHIDSRANEVQKTVYTCSTCSYKTTSNYRLNKHKKTHLAPEERQFFACAHCPRKFKIKESLRKHLYNYHIGSSLNKHKNIHLAPEERQFFACAHCPRKFKIKKTLRKHLNNNHIGSRNADCVSPTDEAKLDLDSLKIEIDYHDPLMEDEFKYAEFLSATKEEKSGDLFKIEPDNDAPILHKDSHDDFKYAGFLSATKGEKSGDFFKIEPDDVASILHKDSQDHFKNTENLAATKNLSIKLEDSIKMEPDDPE</sequence>
<feature type="domain" description="C2H2-type" evidence="6">
    <location>
        <begin position="53"/>
        <end position="80"/>
    </location>
</feature>
<feature type="domain" description="C2H2-type" evidence="6">
    <location>
        <begin position="15"/>
        <end position="42"/>
    </location>
</feature>
<dbReference type="Proteomes" id="UP000504635">
    <property type="component" value="Unplaced"/>
</dbReference>
<dbReference type="Pfam" id="PF00096">
    <property type="entry name" value="zf-C2H2"/>
    <property type="match status" value="1"/>
</dbReference>
<dbReference type="OrthoDB" id="6414306at2759"/>
<keyword evidence="7" id="KW-1185">Reference proteome</keyword>
<evidence type="ECO:0000256" key="2">
    <source>
        <dbReference type="ARBA" id="ARBA00022737"/>
    </source>
</evidence>
<evidence type="ECO:0000256" key="4">
    <source>
        <dbReference type="ARBA" id="ARBA00022833"/>
    </source>
</evidence>
<dbReference type="GeneID" id="115881993"/>
<dbReference type="Gene3D" id="3.30.160.60">
    <property type="entry name" value="Classic Zinc Finger"/>
    <property type="match status" value="5"/>
</dbReference>
<keyword evidence="1" id="KW-0479">Metal-binding</keyword>
<dbReference type="InterPro" id="IPR036236">
    <property type="entry name" value="Znf_C2H2_sf"/>
</dbReference>
<dbReference type="InterPro" id="IPR013087">
    <property type="entry name" value="Znf_C2H2_type"/>
</dbReference>
<organism evidence="7 8">
    <name type="scientific">Sitophilus oryzae</name>
    <name type="common">Rice weevil</name>
    <name type="synonym">Curculio oryzae</name>
    <dbReference type="NCBI Taxonomy" id="7048"/>
    <lineage>
        <taxon>Eukaryota</taxon>
        <taxon>Metazoa</taxon>
        <taxon>Ecdysozoa</taxon>
        <taxon>Arthropoda</taxon>
        <taxon>Hexapoda</taxon>
        <taxon>Insecta</taxon>
        <taxon>Pterygota</taxon>
        <taxon>Neoptera</taxon>
        <taxon>Endopterygota</taxon>
        <taxon>Coleoptera</taxon>
        <taxon>Polyphaga</taxon>
        <taxon>Cucujiformia</taxon>
        <taxon>Curculionidae</taxon>
        <taxon>Dryophthorinae</taxon>
        <taxon>Sitophilus</taxon>
    </lineage>
</organism>
<feature type="domain" description="C2H2-type" evidence="6">
    <location>
        <begin position="204"/>
        <end position="232"/>
    </location>
</feature>
<dbReference type="AlphaFoldDB" id="A0A6J2XX53"/>